<proteinExistence type="predicted"/>
<accession>A0AAV4V7P7</accession>
<protein>
    <submittedName>
        <fullName evidence="2">Uncharacterized protein</fullName>
    </submittedName>
</protein>
<reference evidence="2 3" key="1">
    <citation type="submission" date="2021-06" db="EMBL/GenBank/DDBJ databases">
        <title>Caerostris extrusa draft genome.</title>
        <authorList>
            <person name="Kono N."/>
            <person name="Arakawa K."/>
        </authorList>
    </citation>
    <scope>NUCLEOTIDE SEQUENCE [LARGE SCALE GENOMIC DNA]</scope>
</reference>
<name>A0AAV4V7P7_CAEEX</name>
<comment type="caution">
    <text evidence="2">The sequence shown here is derived from an EMBL/GenBank/DDBJ whole genome shotgun (WGS) entry which is preliminary data.</text>
</comment>
<dbReference type="Proteomes" id="UP001054945">
    <property type="component" value="Unassembled WGS sequence"/>
</dbReference>
<evidence type="ECO:0000313" key="3">
    <source>
        <dbReference type="Proteomes" id="UP001054945"/>
    </source>
</evidence>
<keyword evidence="3" id="KW-1185">Reference proteome</keyword>
<evidence type="ECO:0000256" key="1">
    <source>
        <dbReference type="SAM" id="MobiDB-lite"/>
    </source>
</evidence>
<sequence length="219" mass="25233">MLKTGLSVWLIPQTLFLSPNSIMEGYPKAIGEFFRRCMGGKVMAQERIDSEEKRICPTDMAQSEAKAQRKEKKKCPDIKGTSKQVDDISSPKQITLAENRERKKLHLCRAETVFCTNKITVKCVRKQAQKMLNPRTVGVVDSPNPIFIPKPIMEGYPKAIGELFRRCMGKKKKKRENGTGSNRDRKRKEYVPLTCPEVRQKHREKKRKMSGHQKGQRMK</sequence>
<feature type="region of interest" description="Disordered" evidence="1">
    <location>
        <begin position="170"/>
        <end position="219"/>
    </location>
</feature>
<organism evidence="2 3">
    <name type="scientific">Caerostris extrusa</name>
    <name type="common">Bark spider</name>
    <name type="synonym">Caerostris bankana</name>
    <dbReference type="NCBI Taxonomy" id="172846"/>
    <lineage>
        <taxon>Eukaryota</taxon>
        <taxon>Metazoa</taxon>
        <taxon>Ecdysozoa</taxon>
        <taxon>Arthropoda</taxon>
        <taxon>Chelicerata</taxon>
        <taxon>Arachnida</taxon>
        <taxon>Araneae</taxon>
        <taxon>Araneomorphae</taxon>
        <taxon>Entelegynae</taxon>
        <taxon>Araneoidea</taxon>
        <taxon>Araneidae</taxon>
        <taxon>Caerostris</taxon>
    </lineage>
</organism>
<dbReference type="EMBL" id="BPLR01014102">
    <property type="protein sequence ID" value="GIY66257.1"/>
    <property type="molecule type" value="Genomic_DNA"/>
</dbReference>
<dbReference type="AlphaFoldDB" id="A0AAV4V7P7"/>
<feature type="compositionally biased region" description="Basic residues" evidence="1">
    <location>
        <begin position="200"/>
        <end position="219"/>
    </location>
</feature>
<feature type="region of interest" description="Disordered" evidence="1">
    <location>
        <begin position="60"/>
        <end position="84"/>
    </location>
</feature>
<evidence type="ECO:0000313" key="2">
    <source>
        <dbReference type="EMBL" id="GIY66257.1"/>
    </source>
</evidence>
<gene>
    <name evidence="2" type="ORF">CEXT_642411</name>
</gene>